<evidence type="ECO:0000256" key="1">
    <source>
        <dbReference type="ARBA" id="ARBA00022679"/>
    </source>
</evidence>
<evidence type="ECO:0000259" key="6">
    <source>
        <dbReference type="Pfam" id="PF07730"/>
    </source>
</evidence>
<dbReference type="Proteomes" id="UP000189777">
    <property type="component" value="Unassembled WGS sequence"/>
</dbReference>
<reference evidence="7 8" key="1">
    <citation type="submission" date="2017-02" db="EMBL/GenBank/DDBJ databases">
        <authorList>
            <person name="Peterson S.W."/>
        </authorList>
    </citation>
    <scope>NUCLEOTIDE SEQUENCE [LARGE SCALE GENOMIC DNA]</scope>
    <source>
        <strain evidence="7 8">DSM 21481</strain>
    </source>
</reference>
<evidence type="ECO:0000256" key="5">
    <source>
        <dbReference type="SAM" id="Phobius"/>
    </source>
</evidence>
<organism evidence="7 8">
    <name type="scientific">Krasilnikoviella flava</name>
    <dbReference type="NCBI Taxonomy" id="526729"/>
    <lineage>
        <taxon>Bacteria</taxon>
        <taxon>Bacillati</taxon>
        <taxon>Actinomycetota</taxon>
        <taxon>Actinomycetes</taxon>
        <taxon>Micrococcales</taxon>
        <taxon>Promicromonosporaceae</taxon>
        <taxon>Krasilnikoviella</taxon>
    </lineage>
</organism>
<evidence type="ECO:0000256" key="4">
    <source>
        <dbReference type="SAM" id="MobiDB-lite"/>
    </source>
</evidence>
<dbReference type="GO" id="GO:0000155">
    <property type="term" value="F:phosphorelay sensor kinase activity"/>
    <property type="evidence" value="ECO:0007669"/>
    <property type="project" value="InterPro"/>
</dbReference>
<dbReference type="InterPro" id="IPR050482">
    <property type="entry name" value="Sensor_HK_TwoCompSys"/>
</dbReference>
<keyword evidence="1" id="KW-0808">Transferase</keyword>
<protein>
    <submittedName>
        <fullName evidence="7">Two-component system, NarL family, sensor histidine kinase DesK</fullName>
    </submittedName>
</protein>
<keyword evidence="5" id="KW-1133">Transmembrane helix</keyword>
<feature type="transmembrane region" description="Helical" evidence="5">
    <location>
        <begin position="94"/>
        <end position="114"/>
    </location>
</feature>
<dbReference type="CDD" id="cd16917">
    <property type="entry name" value="HATPase_UhpB-NarQ-NarX-like"/>
    <property type="match status" value="1"/>
</dbReference>
<evidence type="ECO:0000256" key="3">
    <source>
        <dbReference type="ARBA" id="ARBA00023012"/>
    </source>
</evidence>
<feature type="transmembrane region" description="Helical" evidence="5">
    <location>
        <begin position="163"/>
        <end position="182"/>
    </location>
</feature>
<evidence type="ECO:0000313" key="8">
    <source>
        <dbReference type="Proteomes" id="UP000189777"/>
    </source>
</evidence>
<feature type="domain" description="Signal transduction histidine kinase subgroup 3 dimerisation and phosphoacceptor" evidence="6">
    <location>
        <begin position="203"/>
        <end position="277"/>
    </location>
</feature>
<dbReference type="InterPro" id="IPR036890">
    <property type="entry name" value="HATPase_C_sf"/>
</dbReference>
<feature type="transmembrane region" description="Helical" evidence="5">
    <location>
        <begin position="61"/>
        <end position="82"/>
    </location>
</feature>
<dbReference type="EMBL" id="FUZQ01000004">
    <property type="protein sequence ID" value="SKC68570.1"/>
    <property type="molecule type" value="Genomic_DNA"/>
</dbReference>
<dbReference type="SUPFAM" id="SSF55874">
    <property type="entry name" value="ATPase domain of HSP90 chaperone/DNA topoisomerase II/histidine kinase"/>
    <property type="match status" value="1"/>
</dbReference>
<dbReference type="Gene3D" id="1.20.5.1930">
    <property type="match status" value="1"/>
</dbReference>
<feature type="transmembrane region" description="Helical" evidence="5">
    <location>
        <begin position="120"/>
        <end position="151"/>
    </location>
</feature>
<keyword evidence="5" id="KW-0812">Transmembrane</keyword>
<accession>A0A1T5KY49</accession>
<evidence type="ECO:0000256" key="2">
    <source>
        <dbReference type="ARBA" id="ARBA00022777"/>
    </source>
</evidence>
<keyword evidence="5" id="KW-0472">Membrane</keyword>
<dbReference type="PANTHER" id="PTHR24421">
    <property type="entry name" value="NITRATE/NITRITE SENSOR PROTEIN NARX-RELATED"/>
    <property type="match status" value="1"/>
</dbReference>
<sequence length="407" mass="42080">MGDVTPTSPAAPPVEPGGLPSDPDSRYPLGGMPRFGPMLAIIWVVFLVEPFQASFDAPTALLRAVGVVGVLGVATIFALTFLRYRRRPALRPRAAVLLLVVQVVCVALSCLAAQQHGLVGLVFVCVTAIYLVPGRVALVIVGASVVVMVVLPRVLPGWQTEDGNVVGALLASAAVYGFTQVIERNRRLREAQQQVADLAVARERERIARDMHDVLGHSLTVISVKAELAAKLLASAGPEGAASSPTARAAAEVADIQDLARGALADVRGTVAGARRVTLAGELAATRSALDAAGVAAELPGAVDAVPADRRELFAWVLREGTTNVVRHARASRVVVTLTPGSLVVEDDGRGVPGPREEGGGRGLIGLAARARQAGAVLETGPSALGGFRIAVTARDDASPAGARIDP</sequence>
<dbReference type="GO" id="GO:0016020">
    <property type="term" value="C:membrane"/>
    <property type="evidence" value="ECO:0007669"/>
    <property type="project" value="InterPro"/>
</dbReference>
<dbReference type="InterPro" id="IPR011712">
    <property type="entry name" value="Sig_transdc_His_kin_sub3_dim/P"/>
</dbReference>
<dbReference type="Gene3D" id="3.30.565.10">
    <property type="entry name" value="Histidine kinase-like ATPase, C-terminal domain"/>
    <property type="match status" value="1"/>
</dbReference>
<gene>
    <name evidence="7" type="ORF">SAMN04324258_2581</name>
</gene>
<dbReference type="STRING" id="526729.SAMN04324258_2581"/>
<dbReference type="PANTHER" id="PTHR24421:SF63">
    <property type="entry name" value="SENSOR HISTIDINE KINASE DESK"/>
    <property type="match status" value="1"/>
</dbReference>
<dbReference type="GO" id="GO:0046983">
    <property type="term" value="F:protein dimerization activity"/>
    <property type="evidence" value="ECO:0007669"/>
    <property type="project" value="InterPro"/>
</dbReference>
<keyword evidence="2 7" id="KW-0418">Kinase</keyword>
<feature type="region of interest" description="Disordered" evidence="4">
    <location>
        <begin position="1"/>
        <end position="23"/>
    </location>
</feature>
<keyword evidence="8" id="KW-1185">Reference proteome</keyword>
<proteinExistence type="predicted"/>
<dbReference type="AlphaFoldDB" id="A0A1T5KY49"/>
<dbReference type="Pfam" id="PF07730">
    <property type="entry name" value="HisKA_3"/>
    <property type="match status" value="1"/>
</dbReference>
<keyword evidence="3" id="KW-0902">Two-component regulatory system</keyword>
<name>A0A1T5KY49_9MICO</name>
<evidence type="ECO:0000313" key="7">
    <source>
        <dbReference type="EMBL" id="SKC68570.1"/>
    </source>
</evidence>